<gene>
    <name evidence="1" type="ORF">E0E05_07150</name>
</gene>
<dbReference type="RefSeq" id="WP_131616091.1">
    <property type="nucleotide sequence ID" value="NZ_CP036532.1"/>
</dbReference>
<dbReference type="EMBL" id="CP036532">
    <property type="protein sequence ID" value="QBK30394.1"/>
    <property type="molecule type" value="Genomic_DNA"/>
</dbReference>
<name>A0A4P6V148_9HYPH</name>
<dbReference type="OrthoDB" id="5194566at2"/>
<dbReference type="KEGG" id="rpod:E0E05_07150"/>
<dbReference type="GeneID" id="90767068"/>
<evidence type="ECO:0000313" key="2">
    <source>
        <dbReference type="Proteomes" id="UP000293719"/>
    </source>
</evidence>
<evidence type="ECO:0000313" key="1">
    <source>
        <dbReference type="EMBL" id="QBK30394.1"/>
    </source>
</evidence>
<reference evidence="1 2" key="1">
    <citation type="journal article" date="2017" name="Int. J. Syst. Evol. Microbiol.">
        <title>Roseitalea porphyridii gen. nov., sp. nov., isolated from a red alga, and reclassification of Hoeflea suaedae Chung et al. 2013 as Pseudohoeflea suaedae gen. nov., comb. nov.</title>
        <authorList>
            <person name="Hyeon J.W."/>
            <person name="Jeong S.E."/>
            <person name="Baek K."/>
            <person name="Jeon C.O."/>
        </authorList>
    </citation>
    <scope>NUCLEOTIDE SEQUENCE [LARGE SCALE GENOMIC DNA]</scope>
    <source>
        <strain evidence="1 2">MA7-20</strain>
    </source>
</reference>
<accession>A0A4P6V148</accession>
<proteinExistence type="predicted"/>
<keyword evidence="2" id="KW-1185">Reference proteome</keyword>
<organism evidence="1 2">
    <name type="scientific">Roseitalea porphyridii</name>
    <dbReference type="NCBI Taxonomy" id="1852022"/>
    <lineage>
        <taxon>Bacteria</taxon>
        <taxon>Pseudomonadati</taxon>
        <taxon>Pseudomonadota</taxon>
        <taxon>Alphaproteobacteria</taxon>
        <taxon>Hyphomicrobiales</taxon>
        <taxon>Ahrensiaceae</taxon>
        <taxon>Roseitalea</taxon>
    </lineage>
</organism>
<sequence length="126" mass="13382">MPQEAVDELEVERLKKMSSEMIDAISSPAFVEAMRKLKETPVEDRLKVGAKLLDPKRLRKEGVPLPDDMRISSRYFEPGKPVISVDDAGAFTGTRSELPNDPDVVAVGGCACGGGLSFCGGAGGST</sequence>
<protein>
    <submittedName>
        <fullName evidence="1">Uncharacterized protein</fullName>
    </submittedName>
</protein>
<dbReference type="Proteomes" id="UP000293719">
    <property type="component" value="Chromosome"/>
</dbReference>
<dbReference type="AlphaFoldDB" id="A0A4P6V148"/>